<evidence type="ECO:0000313" key="2">
    <source>
        <dbReference type="EMBL" id="KZV21285.1"/>
    </source>
</evidence>
<name>A0A2Z7AHK1_9LAMI</name>
<evidence type="ECO:0000256" key="1">
    <source>
        <dbReference type="SAM" id="Coils"/>
    </source>
</evidence>
<keyword evidence="1" id="KW-0175">Coiled coil</keyword>
<proteinExistence type="predicted"/>
<gene>
    <name evidence="2" type="ORF">F511_26243</name>
</gene>
<organism evidence="2 3">
    <name type="scientific">Dorcoceras hygrometricum</name>
    <dbReference type="NCBI Taxonomy" id="472368"/>
    <lineage>
        <taxon>Eukaryota</taxon>
        <taxon>Viridiplantae</taxon>
        <taxon>Streptophyta</taxon>
        <taxon>Embryophyta</taxon>
        <taxon>Tracheophyta</taxon>
        <taxon>Spermatophyta</taxon>
        <taxon>Magnoliopsida</taxon>
        <taxon>eudicotyledons</taxon>
        <taxon>Gunneridae</taxon>
        <taxon>Pentapetalae</taxon>
        <taxon>asterids</taxon>
        <taxon>lamiids</taxon>
        <taxon>Lamiales</taxon>
        <taxon>Gesneriaceae</taxon>
        <taxon>Didymocarpoideae</taxon>
        <taxon>Trichosporeae</taxon>
        <taxon>Loxocarpinae</taxon>
        <taxon>Dorcoceras</taxon>
    </lineage>
</organism>
<accession>A0A2Z7AHK1</accession>
<dbReference type="EMBL" id="KV014909">
    <property type="protein sequence ID" value="KZV21285.1"/>
    <property type="molecule type" value="Genomic_DNA"/>
</dbReference>
<dbReference type="Proteomes" id="UP000250235">
    <property type="component" value="Unassembled WGS sequence"/>
</dbReference>
<reference evidence="2 3" key="1">
    <citation type="journal article" date="2015" name="Proc. Natl. Acad. Sci. U.S.A.">
        <title>The resurrection genome of Boea hygrometrica: A blueprint for survival of dehydration.</title>
        <authorList>
            <person name="Xiao L."/>
            <person name="Yang G."/>
            <person name="Zhang L."/>
            <person name="Yang X."/>
            <person name="Zhao S."/>
            <person name="Ji Z."/>
            <person name="Zhou Q."/>
            <person name="Hu M."/>
            <person name="Wang Y."/>
            <person name="Chen M."/>
            <person name="Xu Y."/>
            <person name="Jin H."/>
            <person name="Xiao X."/>
            <person name="Hu G."/>
            <person name="Bao F."/>
            <person name="Hu Y."/>
            <person name="Wan P."/>
            <person name="Li L."/>
            <person name="Deng X."/>
            <person name="Kuang T."/>
            <person name="Xiang C."/>
            <person name="Zhu J.K."/>
            <person name="Oliver M.J."/>
            <person name="He Y."/>
        </authorList>
    </citation>
    <scope>NUCLEOTIDE SEQUENCE [LARGE SCALE GENOMIC DNA]</scope>
    <source>
        <strain evidence="3">cv. XS01</strain>
    </source>
</reference>
<sequence length="240" mass="27146">MDVVSMKWAKKQGKEGEKICSLLYTVENIPLYDSGEDDPFPKPACSTIPLMQESQAGGRNTLSEAMNPMESENNDGPELCSEDRKQIFPQTHAMISRIRSNSACRNYSIGPDSMTKKKSQFPRQKANISGRKYVSCKPVAELFASKEFREEISKYEELKNKATTELNLLYDEIRPAIEEREKDSQDSVPTSLAEKWIHATCSKWKSEFDFHFNIVKNVICGSKMAGGCELKTSGEEYSQN</sequence>
<keyword evidence="3" id="KW-1185">Reference proteome</keyword>
<feature type="coiled-coil region" evidence="1">
    <location>
        <begin position="145"/>
        <end position="172"/>
    </location>
</feature>
<dbReference type="AlphaFoldDB" id="A0A2Z7AHK1"/>
<protein>
    <submittedName>
        <fullName evidence="2">SET domain protein isoform 1</fullName>
    </submittedName>
</protein>
<dbReference type="OrthoDB" id="2422440at2759"/>
<evidence type="ECO:0000313" key="3">
    <source>
        <dbReference type="Proteomes" id="UP000250235"/>
    </source>
</evidence>